<feature type="binding site" evidence="2">
    <location>
        <position position="181"/>
    </location>
    <ligand>
        <name>Fe cation</name>
        <dbReference type="ChEBI" id="CHEBI:24875"/>
        <label>1</label>
    </ligand>
</feature>
<feature type="active site" description="Proton donor" evidence="1">
    <location>
        <position position="68"/>
    </location>
</feature>
<organism evidence="3 4">
    <name type="scientific">Palleronia aestuarii</name>
    <dbReference type="NCBI Taxonomy" id="568105"/>
    <lineage>
        <taxon>Bacteria</taxon>
        <taxon>Pseudomonadati</taxon>
        <taxon>Pseudomonadota</taxon>
        <taxon>Alphaproteobacteria</taxon>
        <taxon>Rhodobacterales</taxon>
        <taxon>Roseobacteraceae</taxon>
        <taxon>Palleronia</taxon>
    </lineage>
</organism>
<dbReference type="GO" id="GO:0046872">
    <property type="term" value="F:metal ion binding"/>
    <property type="evidence" value="ECO:0007669"/>
    <property type="project" value="UniProtKB-KW"/>
</dbReference>
<dbReference type="InterPro" id="IPR029052">
    <property type="entry name" value="Metallo-depent_PP-like"/>
</dbReference>
<dbReference type="OrthoDB" id="9801109at2"/>
<proteinExistence type="predicted"/>
<feature type="binding site" evidence="2">
    <location>
        <position position="39"/>
    </location>
    <ligand>
        <name>Fe cation</name>
        <dbReference type="ChEBI" id="CHEBI:24875"/>
        <label>2</label>
    </ligand>
</feature>
<dbReference type="RefSeq" id="WP_111536248.1">
    <property type="nucleotide sequence ID" value="NZ_QKZL01000003.1"/>
</dbReference>
<evidence type="ECO:0000256" key="1">
    <source>
        <dbReference type="PIRSR" id="PIRSR004789-50"/>
    </source>
</evidence>
<keyword evidence="4" id="KW-1185">Reference proteome</keyword>
<evidence type="ECO:0000256" key="2">
    <source>
        <dbReference type="PIRSR" id="PIRSR004789-51"/>
    </source>
</evidence>
<dbReference type="InterPro" id="IPR005235">
    <property type="entry name" value="YmdB-like"/>
</dbReference>
<gene>
    <name evidence="3" type="ORF">LX81_01076</name>
</gene>
<dbReference type="GO" id="GO:0004113">
    <property type="term" value="F:2',3'-cyclic-nucleotide 3'-phosphodiesterase activity"/>
    <property type="evidence" value="ECO:0007669"/>
    <property type="project" value="TreeGrafter"/>
</dbReference>
<dbReference type="Pfam" id="PF13277">
    <property type="entry name" value="YmdB"/>
    <property type="match status" value="1"/>
</dbReference>
<reference evidence="3 4" key="1">
    <citation type="submission" date="2018-06" db="EMBL/GenBank/DDBJ databases">
        <title>Genomic Encyclopedia of Archaeal and Bacterial Type Strains, Phase II (KMG-II): from individual species to whole genera.</title>
        <authorList>
            <person name="Goeker M."/>
        </authorList>
    </citation>
    <scope>NUCLEOTIDE SEQUENCE [LARGE SCALE GENOMIC DNA]</scope>
    <source>
        <strain evidence="3 4">DSM 22009</strain>
    </source>
</reference>
<comment type="caution">
    <text evidence="3">The sequence shown here is derived from an EMBL/GenBank/DDBJ whole genome shotgun (WGS) entry which is preliminary data.</text>
</comment>
<name>A0A2W7NP98_9RHOB</name>
<evidence type="ECO:0000313" key="4">
    <source>
        <dbReference type="Proteomes" id="UP000248916"/>
    </source>
</evidence>
<feature type="binding site" evidence="2">
    <location>
        <position position="179"/>
    </location>
    <ligand>
        <name>Fe cation</name>
        <dbReference type="ChEBI" id="CHEBI:24875"/>
        <label>2</label>
    </ligand>
</feature>
<feature type="binding site" evidence="2">
    <location>
        <position position="40"/>
    </location>
    <ligand>
        <name>Fe cation</name>
        <dbReference type="ChEBI" id="CHEBI:24875"/>
        <label>1</label>
    </ligand>
</feature>
<feature type="binding site" evidence="2">
    <location>
        <position position="39"/>
    </location>
    <ligand>
        <name>Fe cation</name>
        <dbReference type="ChEBI" id="CHEBI:24875"/>
        <label>1</label>
    </ligand>
</feature>
<feature type="binding site" evidence="2">
    <location>
        <position position="154"/>
    </location>
    <ligand>
        <name>Fe cation</name>
        <dbReference type="ChEBI" id="CHEBI:24875"/>
        <label>2</label>
    </ligand>
</feature>
<dbReference type="PANTHER" id="PTHR36303:SF1">
    <property type="entry name" value="2',3'-CYCLIC-NUCLEOTIDE 2'-PHOSPHODIESTERASE"/>
    <property type="match status" value="1"/>
</dbReference>
<evidence type="ECO:0000313" key="3">
    <source>
        <dbReference type="EMBL" id="PZX18444.1"/>
    </source>
</evidence>
<dbReference type="SUPFAM" id="SSF56300">
    <property type="entry name" value="Metallo-dependent phosphatases"/>
    <property type="match status" value="1"/>
</dbReference>
<accession>A0A2W7NP98</accession>
<dbReference type="AlphaFoldDB" id="A0A2W7NP98"/>
<dbReference type="EMBL" id="QKZL01000003">
    <property type="protein sequence ID" value="PZX18444.1"/>
    <property type="molecule type" value="Genomic_DNA"/>
</dbReference>
<sequence>MRLLFLGDVMGRSGRTGIVDRLPALREAWSLDFVVVNAENATNGAGLSPDHAKGLLDAGADVLTLGDHAFDQRDMLRFVETEPRVIRPLNFSKSAPGKGARVYAAPGGKRVLVTQVLGQVFMKRPYDDPFSALDPVLRAAPRGGAVQAALVDIHCEATSEKMAVGHYCDGRASVVVGTHTHVPTADATVLPGGTAYLTDAGMCGDYDSVIGMQKEEPLRRFVTGMPKSRFEPARGAATLCGLYVETDDASGRAIRAVPVRQGGKLETSGPSAVQ</sequence>
<feature type="binding site" evidence="2">
    <location>
        <position position="67"/>
    </location>
    <ligand>
        <name>Fe cation</name>
        <dbReference type="ChEBI" id="CHEBI:24875"/>
        <label>2</label>
    </ligand>
</feature>
<dbReference type="Proteomes" id="UP000248916">
    <property type="component" value="Unassembled WGS sequence"/>
</dbReference>
<keyword evidence="2" id="KW-0479">Metal-binding</keyword>
<protein>
    <recommendedName>
        <fullName evidence="5">Capsule synthesis protein CapA domain-containing protein</fullName>
    </recommendedName>
</protein>
<dbReference type="Gene3D" id="3.60.21.10">
    <property type="match status" value="1"/>
</dbReference>
<feature type="binding site" evidence="2">
    <location>
        <position position="8"/>
    </location>
    <ligand>
        <name>Fe cation</name>
        <dbReference type="ChEBI" id="CHEBI:24875"/>
        <label>1</label>
    </ligand>
</feature>
<evidence type="ECO:0008006" key="5">
    <source>
        <dbReference type="Google" id="ProtNLM"/>
    </source>
</evidence>
<dbReference type="PANTHER" id="PTHR36303">
    <property type="entry name" value="2',3'-CYCLIC-NUCLEOTIDE 2'-PHOSPHODIESTERASE"/>
    <property type="match status" value="1"/>
</dbReference>
<dbReference type="PIRSF" id="PIRSF004789">
    <property type="entry name" value="DR1281"/>
    <property type="match status" value="1"/>
</dbReference>